<dbReference type="Gene3D" id="3.40.190.290">
    <property type="match status" value="1"/>
</dbReference>
<dbReference type="InterPro" id="IPR050950">
    <property type="entry name" value="HTH-type_LysR_regulators"/>
</dbReference>
<dbReference type="RefSeq" id="WP_341417321.1">
    <property type="nucleotide sequence ID" value="NZ_LZYZ01000011.1"/>
</dbReference>
<reference evidence="6 7" key="1">
    <citation type="submission" date="2016-05" db="EMBL/GenBank/DDBJ databases">
        <title>Microbial solvent formation.</title>
        <authorList>
            <person name="Poehlein A."/>
            <person name="Montoya Solano J.D."/>
            <person name="Flitsch S."/>
            <person name="Krabben P."/>
            <person name="Duerre P."/>
            <person name="Daniel R."/>
        </authorList>
    </citation>
    <scope>NUCLEOTIDE SEQUENCE [LARGE SCALE GENOMIC DNA]</scope>
    <source>
        <strain evidence="6 7">L1-8</strain>
    </source>
</reference>
<dbReference type="InterPro" id="IPR005119">
    <property type="entry name" value="LysR_subst-bd"/>
</dbReference>
<dbReference type="PRINTS" id="PR00039">
    <property type="entry name" value="HTHLYSR"/>
</dbReference>
<dbReference type="PANTHER" id="PTHR30419:SF28">
    <property type="entry name" value="HTH-TYPE TRANSCRIPTIONAL REGULATOR BSDA"/>
    <property type="match status" value="1"/>
</dbReference>
<organism evidence="6 7">
    <name type="scientific">Clostridium saccharobutylicum</name>
    <dbReference type="NCBI Taxonomy" id="169679"/>
    <lineage>
        <taxon>Bacteria</taxon>
        <taxon>Bacillati</taxon>
        <taxon>Bacillota</taxon>
        <taxon>Clostridia</taxon>
        <taxon>Eubacteriales</taxon>
        <taxon>Clostridiaceae</taxon>
        <taxon>Clostridium</taxon>
    </lineage>
</organism>
<dbReference type="AlphaFoldDB" id="A0A1S8MP19"/>
<dbReference type="Pfam" id="PF00126">
    <property type="entry name" value="HTH_1"/>
    <property type="match status" value="1"/>
</dbReference>
<evidence type="ECO:0000313" key="7">
    <source>
        <dbReference type="Proteomes" id="UP000191154"/>
    </source>
</evidence>
<gene>
    <name evidence="6" type="primary">gltC_7</name>
    <name evidence="6" type="ORF">CLOSAC_45030</name>
</gene>
<dbReference type="SUPFAM" id="SSF53850">
    <property type="entry name" value="Periplasmic binding protein-like II"/>
    <property type="match status" value="1"/>
</dbReference>
<keyword evidence="3" id="KW-0238">DNA-binding</keyword>
<evidence type="ECO:0000256" key="3">
    <source>
        <dbReference type="ARBA" id="ARBA00023125"/>
    </source>
</evidence>
<accession>A0A1S8MP19</accession>
<name>A0A1S8MP19_CLOSA</name>
<comment type="caution">
    <text evidence="6">The sequence shown here is derived from an EMBL/GenBank/DDBJ whole genome shotgun (WGS) entry which is preliminary data.</text>
</comment>
<protein>
    <submittedName>
        <fullName evidence="6">HTH-type transcriptional regulator GltC</fullName>
    </submittedName>
</protein>
<dbReference type="Proteomes" id="UP000191154">
    <property type="component" value="Unassembled WGS sequence"/>
</dbReference>
<dbReference type="InterPro" id="IPR036388">
    <property type="entry name" value="WH-like_DNA-bd_sf"/>
</dbReference>
<feature type="domain" description="HTH lysR-type" evidence="5">
    <location>
        <begin position="4"/>
        <end position="61"/>
    </location>
</feature>
<evidence type="ECO:0000256" key="2">
    <source>
        <dbReference type="ARBA" id="ARBA00023015"/>
    </source>
</evidence>
<keyword evidence="4" id="KW-0804">Transcription</keyword>
<dbReference type="STRING" id="169679.CSACC_25210"/>
<dbReference type="GO" id="GO:0003677">
    <property type="term" value="F:DNA binding"/>
    <property type="evidence" value="ECO:0007669"/>
    <property type="project" value="UniProtKB-KW"/>
</dbReference>
<dbReference type="Gene3D" id="1.10.10.10">
    <property type="entry name" value="Winged helix-like DNA-binding domain superfamily/Winged helix DNA-binding domain"/>
    <property type="match status" value="1"/>
</dbReference>
<dbReference type="GO" id="GO:0005829">
    <property type="term" value="C:cytosol"/>
    <property type="evidence" value="ECO:0007669"/>
    <property type="project" value="TreeGrafter"/>
</dbReference>
<keyword evidence="2" id="KW-0805">Transcription regulation</keyword>
<dbReference type="InterPro" id="IPR036390">
    <property type="entry name" value="WH_DNA-bd_sf"/>
</dbReference>
<dbReference type="EMBL" id="LZYZ01000011">
    <property type="protein sequence ID" value="OOM05924.1"/>
    <property type="molecule type" value="Genomic_DNA"/>
</dbReference>
<dbReference type="PANTHER" id="PTHR30419">
    <property type="entry name" value="HTH-TYPE TRANSCRIPTIONAL REGULATOR YBHD"/>
    <property type="match status" value="1"/>
</dbReference>
<dbReference type="CDD" id="cd05466">
    <property type="entry name" value="PBP2_LTTR_substrate"/>
    <property type="match status" value="1"/>
</dbReference>
<evidence type="ECO:0000313" key="6">
    <source>
        <dbReference type="EMBL" id="OOM05924.1"/>
    </source>
</evidence>
<evidence type="ECO:0000256" key="1">
    <source>
        <dbReference type="ARBA" id="ARBA00009437"/>
    </source>
</evidence>
<proteinExistence type="inferred from homology"/>
<dbReference type="PROSITE" id="PS50931">
    <property type="entry name" value="HTH_LYSR"/>
    <property type="match status" value="1"/>
</dbReference>
<dbReference type="FunFam" id="1.10.10.10:FF:000001">
    <property type="entry name" value="LysR family transcriptional regulator"/>
    <property type="match status" value="1"/>
</dbReference>
<evidence type="ECO:0000259" key="5">
    <source>
        <dbReference type="PROSITE" id="PS50931"/>
    </source>
</evidence>
<evidence type="ECO:0000256" key="4">
    <source>
        <dbReference type="ARBA" id="ARBA00023163"/>
    </source>
</evidence>
<dbReference type="GO" id="GO:0003700">
    <property type="term" value="F:DNA-binding transcription factor activity"/>
    <property type="evidence" value="ECO:0007669"/>
    <property type="project" value="InterPro"/>
</dbReference>
<dbReference type="InterPro" id="IPR000847">
    <property type="entry name" value="LysR_HTH_N"/>
</dbReference>
<dbReference type="Pfam" id="PF03466">
    <property type="entry name" value="LysR_substrate"/>
    <property type="match status" value="1"/>
</dbReference>
<sequence>MIIIDNKQLNYFLAIAEEENITKAAEKLHIAQPYLSNQLKKLENELGVKLIIRNTRKFQITDAGKNLQLRAKQMLDLMDLTIDELTNFEEGIYGTITIGAIPTSVNVVLPEIINDFHKTYPKVKFEIRNMTTNLILESLKIGIIEIGIIRTPLNSDMYNFLYLQNQPMIVTASDNLYWSKHKRNIMLTEVSNKPLIVHFRLEHIITEACKNAGFEPNILCKIDDTRSILLLASFGMGVAVMPMDWIDLIPNLNLNYRKINEKSLNTSTALIWIKNRYLSPAARHFLNIFKNNYLRYFKP</sequence>
<dbReference type="SUPFAM" id="SSF46785">
    <property type="entry name" value="Winged helix' DNA-binding domain"/>
    <property type="match status" value="1"/>
</dbReference>
<comment type="similarity">
    <text evidence="1">Belongs to the LysR transcriptional regulatory family.</text>
</comment>